<dbReference type="PANTHER" id="PTHR14286">
    <property type="entry name" value="GENE, 49355-RELATED"/>
    <property type="match status" value="1"/>
</dbReference>
<evidence type="ECO:0000256" key="2">
    <source>
        <dbReference type="SAM" id="MobiDB-lite"/>
    </source>
</evidence>
<dbReference type="Proteomes" id="UP001187415">
    <property type="component" value="Unassembled WGS sequence"/>
</dbReference>
<reference evidence="3" key="1">
    <citation type="submission" date="2023-07" db="EMBL/GenBank/DDBJ databases">
        <title>Chromosome-level Genome Assembly of Striped Snakehead (Channa striata).</title>
        <authorList>
            <person name="Liu H."/>
        </authorList>
    </citation>
    <scope>NUCLEOTIDE SEQUENCE</scope>
    <source>
        <strain evidence="3">Gz</strain>
        <tissue evidence="3">Muscle</tissue>
    </source>
</reference>
<keyword evidence="4" id="KW-1185">Reference proteome</keyword>
<evidence type="ECO:0000256" key="1">
    <source>
        <dbReference type="SAM" id="Coils"/>
    </source>
</evidence>
<gene>
    <name evidence="3" type="ORF">Q5P01_024005</name>
</gene>
<protein>
    <submittedName>
        <fullName evidence="3">Uncharacterized protein</fullName>
    </submittedName>
</protein>
<name>A0AA88LR54_CHASR</name>
<dbReference type="PANTHER" id="PTHR14286:SF2">
    <property type="entry name" value="CENTROSOMAL PROTEIN 15 KDA"/>
    <property type="match status" value="1"/>
</dbReference>
<dbReference type="InterPro" id="IPR028006">
    <property type="entry name" value="CEP15-like"/>
</dbReference>
<accession>A0AA88LR54</accession>
<evidence type="ECO:0000313" key="3">
    <source>
        <dbReference type="EMBL" id="KAK2821046.1"/>
    </source>
</evidence>
<dbReference type="AlphaFoldDB" id="A0AA88LR54"/>
<proteinExistence type="predicted"/>
<feature type="region of interest" description="Disordered" evidence="2">
    <location>
        <begin position="99"/>
        <end position="140"/>
    </location>
</feature>
<organism evidence="3 4">
    <name type="scientific">Channa striata</name>
    <name type="common">Snakehead murrel</name>
    <name type="synonym">Ophicephalus striatus</name>
    <dbReference type="NCBI Taxonomy" id="64152"/>
    <lineage>
        <taxon>Eukaryota</taxon>
        <taxon>Metazoa</taxon>
        <taxon>Chordata</taxon>
        <taxon>Craniata</taxon>
        <taxon>Vertebrata</taxon>
        <taxon>Euteleostomi</taxon>
        <taxon>Actinopterygii</taxon>
        <taxon>Neopterygii</taxon>
        <taxon>Teleostei</taxon>
        <taxon>Neoteleostei</taxon>
        <taxon>Acanthomorphata</taxon>
        <taxon>Anabantaria</taxon>
        <taxon>Anabantiformes</taxon>
        <taxon>Channoidei</taxon>
        <taxon>Channidae</taxon>
        <taxon>Channa</taxon>
    </lineage>
</organism>
<keyword evidence="1" id="KW-0175">Coiled coil</keyword>
<dbReference type="Pfam" id="PF15134">
    <property type="entry name" value="CEP15-like"/>
    <property type="match status" value="1"/>
</dbReference>
<dbReference type="EMBL" id="JAUPFM010000019">
    <property type="protein sequence ID" value="KAK2821046.1"/>
    <property type="molecule type" value="Genomic_DNA"/>
</dbReference>
<sequence>MSASLPEDLELIEKHEQILEKRAELLEQMESRVEQLGILREQQAEASHAARRRNTSLLRDLKEIEDGLRVRKMPHPTVLALETRYWASVEESIPSWEHFLLGKGPHPTDPPDQAARRGEQKPSAANNQGLPPRPKRRSAR</sequence>
<evidence type="ECO:0000313" key="4">
    <source>
        <dbReference type="Proteomes" id="UP001187415"/>
    </source>
</evidence>
<comment type="caution">
    <text evidence="3">The sequence shown here is derived from an EMBL/GenBank/DDBJ whole genome shotgun (WGS) entry which is preliminary data.</text>
</comment>
<feature type="coiled-coil region" evidence="1">
    <location>
        <begin position="9"/>
        <end position="46"/>
    </location>
</feature>